<evidence type="ECO:0000313" key="2">
    <source>
        <dbReference type="Proteomes" id="UP000229574"/>
    </source>
</evidence>
<protein>
    <recommendedName>
        <fullName evidence="3">Ferredoxin</fullName>
    </recommendedName>
</protein>
<dbReference type="EMBL" id="PEYY01000091">
    <property type="protein sequence ID" value="PIS17875.1"/>
    <property type="molecule type" value="Genomic_DNA"/>
</dbReference>
<dbReference type="Proteomes" id="UP000229574">
    <property type="component" value="Unassembled WGS sequence"/>
</dbReference>
<gene>
    <name evidence="1" type="ORF">COT54_02305</name>
</gene>
<evidence type="ECO:0000313" key="1">
    <source>
        <dbReference type="EMBL" id="PIS17875.1"/>
    </source>
</evidence>
<organism evidence="1 2">
    <name type="scientific">Candidatus Collierbacteria bacterium CG09_land_8_20_14_0_10_46_12</name>
    <dbReference type="NCBI Taxonomy" id="1974533"/>
    <lineage>
        <taxon>Bacteria</taxon>
        <taxon>Candidatus Collieribacteriota</taxon>
    </lineage>
</organism>
<proteinExistence type="predicted"/>
<accession>A0A2H0WZ32</accession>
<dbReference type="AlphaFoldDB" id="A0A2H0WZ32"/>
<reference evidence="2" key="1">
    <citation type="submission" date="2017-09" db="EMBL/GenBank/DDBJ databases">
        <title>Depth-based differentiation of microbial function through sediment-hosted aquifers and enrichment of novel symbionts in the deep terrestrial subsurface.</title>
        <authorList>
            <person name="Probst A.J."/>
            <person name="Ladd B."/>
            <person name="Jarett J.K."/>
            <person name="Geller-Mcgrath D.E."/>
            <person name="Sieber C.M.K."/>
            <person name="Emerson J.B."/>
            <person name="Anantharaman K."/>
            <person name="Thomas B.C."/>
            <person name="Malmstrom R."/>
            <person name="Stieglmeier M."/>
            <person name="Klingl A."/>
            <person name="Woyke T."/>
            <person name="Ryan C.M."/>
            <person name="Banfield J.F."/>
        </authorList>
    </citation>
    <scope>NUCLEOTIDE SEQUENCE [LARGE SCALE GENOMIC DNA]</scope>
</reference>
<evidence type="ECO:0008006" key="3">
    <source>
        <dbReference type="Google" id="ProtNLM"/>
    </source>
</evidence>
<comment type="caution">
    <text evidence="1">The sequence shown here is derived from an EMBL/GenBank/DDBJ whole genome shotgun (WGS) entry which is preliminary data.</text>
</comment>
<dbReference type="Pfam" id="PF13370">
    <property type="entry name" value="Fer4_13"/>
    <property type="match status" value="1"/>
</dbReference>
<dbReference type="Gene3D" id="3.30.70.20">
    <property type="match status" value="1"/>
</dbReference>
<name>A0A2H0WZ32_9BACT</name>
<dbReference type="SUPFAM" id="SSF54862">
    <property type="entry name" value="4Fe-4S ferredoxins"/>
    <property type="match status" value="1"/>
</dbReference>
<sequence>MNDDKRLVRTIGKYKIVVVQSKCIAAASCIAISPTLFKLNGQNLAEMIEEGSDELDNIMLAAQSCPTGAIEIYEGEARVWPPM</sequence>